<dbReference type="KEGG" id="rhoz:GXP67_14345"/>
<keyword evidence="2" id="KW-1185">Reference proteome</keyword>
<evidence type="ECO:0000313" key="2">
    <source>
        <dbReference type="Proteomes" id="UP000480178"/>
    </source>
</evidence>
<sequence length="79" mass="9426">MRVVANIPHEACKITVFAWNGKYLIKFEQAMLEQTYKVNEFDITGDNDIKKLLDDVFMNQILERFHQMHRNLNDALERI</sequence>
<name>A0A6C0GIA6_9BACT</name>
<accession>A0A6C0GIA6</accession>
<dbReference type="Proteomes" id="UP000480178">
    <property type="component" value="Chromosome"/>
</dbReference>
<evidence type="ECO:0000313" key="1">
    <source>
        <dbReference type="EMBL" id="QHT67728.1"/>
    </source>
</evidence>
<reference evidence="1 2" key="1">
    <citation type="submission" date="2020-01" db="EMBL/GenBank/DDBJ databases">
        <authorList>
            <person name="Kim M.K."/>
        </authorList>
    </citation>
    <scope>NUCLEOTIDE SEQUENCE [LARGE SCALE GENOMIC DNA]</scope>
    <source>
        <strain evidence="1 2">172606-1</strain>
    </source>
</reference>
<dbReference type="AlphaFoldDB" id="A0A6C0GIA6"/>
<protein>
    <submittedName>
        <fullName evidence="1">Uncharacterized protein</fullName>
    </submittedName>
</protein>
<gene>
    <name evidence="1" type="ORF">GXP67_14345</name>
</gene>
<dbReference type="EMBL" id="CP048222">
    <property type="protein sequence ID" value="QHT67728.1"/>
    <property type="molecule type" value="Genomic_DNA"/>
</dbReference>
<proteinExistence type="predicted"/>
<organism evidence="1 2">
    <name type="scientific">Rhodocytophaga rosea</name>
    <dbReference type="NCBI Taxonomy" id="2704465"/>
    <lineage>
        <taxon>Bacteria</taxon>
        <taxon>Pseudomonadati</taxon>
        <taxon>Bacteroidota</taxon>
        <taxon>Cytophagia</taxon>
        <taxon>Cytophagales</taxon>
        <taxon>Rhodocytophagaceae</taxon>
        <taxon>Rhodocytophaga</taxon>
    </lineage>
</organism>
<dbReference type="RefSeq" id="WP_162443751.1">
    <property type="nucleotide sequence ID" value="NZ_CP048222.1"/>
</dbReference>